<dbReference type="RefSeq" id="XP_012182029.1">
    <property type="nucleotide sequence ID" value="XM_012326639.1"/>
</dbReference>
<evidence type="ECO:0000313" key="1">
    <source>
        <dbReference type="EMBL" id="CCM02746.1"/>
    </source>
</evidence>
<dbReference type="AlphaFoldDB" id="J4IAE0"/>
<protein>
    <submittedName>
        <fullName evidence="1">Uncharacterized protein</fullName>
    </submittedName>
</protein>
<dbReference type="InParanoid" id="J4IAE0"/>
<dbReference type="HOGENOM" id="CLU_1525180_0_0_1"/>
<evidence type="ECO:0000313" key="2">
    <source>
        <dbReference type="Proteomes" id="UP000006352"/>
    </source>
</evidence>
<proteinExistence type="predicted"/>
<accession>J4IAE0</accession>
<gene>
    <name evidence="1" type="ORF">FIBRA_04854</name>
</gene>
<organism evidence="1 2">
    <name type="scientific">Fibroporia radiculosa</name>
    <dbReference type="NCBI Taxonomy" id="599839"/>
    <lineage>
        <taxon>Eukaryota</taxon>
        <taxon>Fungi</taxon>
        <taxon>Dikarya</taxon>
        <taxon>Basidiomycota</taxon>
        <taxon>Agaricomycotina</taxon>
        <taxon>Agaricomycetes</taxon>
        <taxon>Polyporales</taxon>
        <taxon>Fibroporiaceae</taxon>
        <taxon>Fibroporia</taxon>
    </lineage>
</organism>
<dbReference type="Proteomes" id="UP000006352">
    <property type="component" value="Unassembled WGS sequence"/>
</dbReference>
<dbReference type="GeneID" id="24097657"/>
<name>J4IAE0_9APHY</name>
<keyword evidence="2" id="KW-1185">Reference proteome</keyword>
<dbReference type="EMBL" id="HE797091">
    <property type="protein sequence ID" value="CCM02746.1"/>
    <property type="molecule type" value="Genomic_DNA"/>
</dbReference>
<reference evidence="1 2" key="1">
    <citation type="journal article" date="2012" name="Appl. Environ. Microbiol.">
        <title>Short-read sequencing for genomic analysis of the brown rot fungus Fibroporia radiculosa.</title>
        <authorList>
            <person name="Tang J.D."/>
            <person name="Perkins A.D."/>
            <person name="Sonstegard T.S."/>
            <person name="Schroeder S.G."/>
            <person name="Burgess S.C."/>
            <person name="Diehl S.V."/>
        </authorList>
    </citation>
    <scope>NUCLEOTIDE SEQUENCE [LARGE SCALE GENOMIC DNA]</scope>
    <source>
        <strain evidence="1 2">TFFH 294</strain>
    </source>
</reference>
<sequence length="176" mass="19182">MIYGASLAPHFTAGPLLQIVKPPSCLRDVEACLSWRSYADRDNERVGQRENAGHSTLVVVLVFTQVCTPSTTFVPSWGSWIKRDEFPLTVASPYAMAGGCTAWIDVMLTVSVFWMRLIVLVDAGNPIPLSAIRSVPAWATCPRPLQVVVHLCCAEVAHARNRAIVMSAERSAACTL</sequence>